<feature type="coiled-coil region" evidence="1">
    <location>
        <begin position="1494"/>
        <end position="1521"/>
    </location>
</feature>
<protein>
    <submittedName>
        <fullName evidence="2">Uncharacterized protein</fullName>
    </submittedName>
</protein>
<gene>
    <name evidence="2" type="ORF">TPC1_10979</name>
</gene>
<name>A0A146KHD8_9EUKA</name>
<evidence type="ECO:0000256" key="1">
    <source>
        <dbReference type="SAM" id="Coils"/>
    </source>
</evidence>
<reference evidence="2" key="1">
    <citation type="submission" date="2015-07" db="EMBL/GenBank/DDBJ databases">
        <title>Adaptation to a free-living lifestyle via gene acquisitions in the diplomonad Trepomonas sp. PC1.</title>
        <authorList>
            <person name="Xu F."/>
            <person name="Jerlstrom-Hultqvist J."/>
            <person name="Kolisko M."/>
            <person name="Simpson A.G.B."/>
            <person name="Roger A.J."/>
            <person name="Svard S.G."/>
            <person name="Andersson J.O."/>
        </authorList>
    </citation>
    <scope>NUCLEOTIDE SEQUENCE</scope>
    <source>
        <strain evidence="2">PC1</strain>
    </source>
</reference>
<sequence length="1618" mass="188648">MMTNKEIPQKSLVDLYQPEPLMSSKQKFTFFEAIQILFNNLQKSPSSTALVCYAVDLRTPFHKDHAAYQNLIKFHSQKQAIYRIFNYAPVDYMFSLYQQQYIRGYQEFRTEFLQTQIHNGILDETIARFYSLKELNNSNISIDDLVDTQNLAMLQKLVNKDKAKTSVRIQTKNQQKFQLAQQTVDPSLRHESIIVFAVVSADNDQETMIQAPCDVNEFQQYGFDENDEGQYIIHLVFNLEKTKNILQEKRSDQIIVKRQKKQPLKQQDGSQLLAQVYDLEPRIFNNFELYVSYFQKQSQFYDCGITWPGHIQMFTIADDLPYEPESVKHSIQLQRFAAEFLKKAKHFNLQKLQIPDIFKEVFEQVFYHQQEDLNYFDSLIADLSEFAQTQKFSDIVENVNVLGVLQGFLATSYNFNSIYRFLMDLIYYQKFDIAQFFESMILLVRGLNHLIYHRISLKQQVPYLELDSLQPVLYQAWGFSQLMGVGTLQEIGELQLKNVMEVPKDVLKRLDEEPTDQIVPFLKSMLRFSLDSIGTKVFDKDQICYKAEANLSQEPVQREPQLEATQQVTSHLLGSYMFPKVKQEIEQSPLHSSEYDNFSKSNLEIVSVKCNVNQSAHKVINDLEKHFASDAEFTLEQMQQLINLASIPTVQPLRIRETECYPAPQQQDMVLVPTFEEMVGLMKQNGYDVEGLILEPQIVTDSVDIIQFYHQSMLEPENCLAYKYINENFEILVPKDLVDGNKYRTLYEFVESNNKMIQLWGFDVDLLTLLVDLQKNHDNFTPGLVFDKSTQQYFYFPLQIDQKKVSYSQLFNADFFRQAREMQKFLIQNFVEPVTTVQTSILTLLNMDIISKKFQIQLQEHQGSFSCQQLLGYFGQQVLELHQFSQIVKNLMGVDDAQIQLNAEFAEPIAVQKESTVEEFLMNFLMDDVEQFVVENSEALQQIVENAHCFVTQSEFEHLNENKNHAINQFRSFVLTQQSGFQFDLDLIRQAQNLSTQNSQLENIKLNFNQLKFAAPFIENSLSFSSKQPFLAQNTVLLGRTRGLMIAKQLLQQKISADSTVSGCKKLHGFVSVQLTEKCFQLLIKLGQKQSRDAVAKFYSELEDQFVQIESCFQKQCINVPIFFNQLNLLNYQRKTKILAPLFQCYGPDQLKGLKPLVDVFGRVLRTQSPYQVLLQNKISNEPAPLEYESPPQPAAAGEEASMQHLIEFWEQIKNKFFCIPDDRIRALQSPLYCLEEREIEFYNVNNQTCNEVQKQEEANGSATQISCKCSQFSAVMYPNPHSGLQLEPYQRGIYYMSPYYSPVDPQVELERMKIFRALVKHASLVIGQLMRQKLNQMFGLPNTDQDKNTLFQNVIQKFFIRRWTLRGEHFRLENERVFNQVVENKLQCQQNDSGEDPYRLEFTLRVKELLKEKTVDKLTQAIEQYINVPDLEQLIYFVLKDNLLLNLFNYGDPDQMENQAPVDVVSYLQLQSYESQKANQVYKQFMQTQKSVKNEVLAELSKKQQQLKELEKQNLETNLEVASKLQLCKYQDIHNETTELYVTYLNAQWGKICQQSRLNVNQKIGYDQLCLGGFETGELKVDDQLIEELNDLEAQNGIKWPKWEADEFNIEDIVEFK</sequence>
<dbReference type="EMBL" id="GDID01000729">
    <property type="protein sequence ID" value="JAP95877.1"/>
    <property type="molecule type" value="Transcribed_RNA"/>
</dbReference>
<proteinExistence type="predicted"/>
<keyword evidence="1" id="KW-0175">Coiled coil</keyword>
<evidence type="ECO:0000313" key="2">
    <source>
        <dbReference type="EMBL" id="JAP95877.1"/>
    </source>
</evidence>
<organism evidence="2">
    <name type="scientific">Trepomonas sp. PC1</name>
    <dbReference type="NCBI Taxonomy" id="1076344"/>
    <lineage>
        <taxon>Eukaryota</taxon>
        <taxon>Metamonada</taxon>
        <taxon>Diplomonadida</taxon>
        <taxon>Hexamitidae</taxon>
        <taxon>Hexamitinae</taxon>
        <taxon>Trepomonas</taxon>
    </lineage>
</organism>
<accession>A0A146KHD8</accession>